<evidence type="ECO:0000313" key="2">
    <source>
        <dbReference type="EMBL" id="MCH1625805.1"/>
    </source>
</evidence>
<dbReference type="AlphaFoldDB" id="A0AAW5E3I8"/>
<dbReference type="PANTHER" id="PTHR43415">
    <property type="entry name" value="SPERMIDINE N(1)-ACETYLTRANSFERASE"/>
    <property type="match status" value="1"/>
</dbReference>
<organism evidence="2 3">
    <name type="scientific">Fredinandcohnia quinoae</name>
    <dbReference type="NCBI Taxonomy" id="2918902"/>
    <lineage>
        <taxon>Bacteria</taxon>
        <taxon>Bacillati</taxon>
        <taxon>Bacillota</taxon>
        <taxon>Bacilli</taxon>
        <taxon>Bacillales</taxon>
        <taxon>Bacillaceae</taxon>
        <taxon>Fredinandcohnia</taxon>
    </lineage>
</organism>
<evidence type="ECO:0000259" key="1">
    <source>
        <dbReference type="PROSITE" id="PS51186"/>
    </source>
</evidence>
<name>A0AAW5E3I8_9BACI</name>
<accession>A0AAW5E3I8</accession>
<dbReference type="SUPFAM" id="SSF55729">
    <property type="entry name" value="Acyl-CoA N-acyltransferases (Nat)"/>
    <property type="match status" value="1"/>
</dbReference>
<gene>
    <name evidence="2" type="ORF">MJG50_10735</name>
</gene>
<dbReference type="RefSeq" id="WP_240255623.1">
    <property type="nucleotide sequence ID" value="NZ_JAKTTI010000015.1"/>
</dbReference>
<sequence>MLSYNLLKGKKLQLVRIREEDIATIVEWYEDQEFLRNLDTLPAFPKHPDAFKEWVEQKNEKEFVFGIRELDSNRLVGFVDLDSIIWPHRNAWMAIAIGGKENRGRGVGYEAIQLVLEFAFHELNLHRIQLTVFEYNERAIALYEKVGFKREGTYREFLERDGKRYDMYLYGLLKQEWSKKEA</sequence>
<dbReference type="PANTHER" id="PTHR43415:SF5">
    <property type="entry name" value="ACETYLTRANSFERASE"/>
    <property type="match status" value="1"/>
</dbReference>
<dbReference type="InterPro" id="IPR000182">
    <property type="entry name" value="GNAT_dom"/>
</dbReference>
<dbReference type="EMBL" id="JAKTTI010000015">
    <property type="protein sequence ID" value="MCH1625805.1"/>
    <property type="molecule type" value="Genomic_DNA"/>
</dbReference>
<dbReference type="Gene3D" id="3.40.630.30">
    <property type="match status" value="1"/>
</dbReference>
<dbReference type="PROSITE" id="PS51186">
    <property type="entry name" value="GNAT"/>
    <property type="match status" value="1"/>
</dbReference>
<dbReference type="GO" id="GO:0016747">
    <property type="term" value="F:acyltransferase activity, transferring groups other than amino-acyl groups"/>
    <property type="evidence" value="ECO:0007669"/>
    <property type="project" value="InterPro"/>
</dbReference>
<feature type="domain" description="N-acetyltransferase" evidence="1">
    <location>
        <begin position="12"/>
        <end position="170"/>
    </location>
</feature>
<dbReference type="Pfam" id="PF13302">
    <property type="entry name" value="Acetyltransf_3"/>
    <property type="match status" value="1"/>
</dbReference>
<dbReference type="Proteomes" id="UP001431131">
    <property type="component" value="Unassembled WGS sequence"/>
</dbReference>
<dbReference type="InterPro" id="IPR016181">
    <property type="entry name" value="Acyl_CoA_acyltransferase"/>
</dbReference>
<comment type="caution">
    <text evidence="2">The sequence shown here is derived from an EMBL/GenBank/DDBJ whole genome shotgun (WGS) entry which is preliminary data.</text>
</comment>
<keyword evidence="3" id="KW-1185">Reference proteome</keyword>
<evidence type="ECO:0000313" key="3">
    <source>
        <dbReference type="Proteomes" id="UP001431131"/>
    </source>
</evidence>
<reference evidence="2" key="1">
    <citation type="submission" date="2022-02" db="EMBL/GenBank/DDBJ databases">
        <title>Fredinandcohnia quinoae sp. nov. isolated from Chenopodium quinoa seeds.</title>
        <authorList>
            <person name="Saati-Santamaria Z."/>
            <person name="Flores-Felix J.D."/>
            <person name="Igual J.M."/>
            <person name="Velazquez E."/>
            <person name="Garcia-Fraile P."/>
            <person name="Martinez-Molina E."/>
        </authorList>
    </citation>
    <scope>NUCLEOTIDE SEQUENCE</scope>
    <source>
        <strain evidence="2">SECRCQ15</strain>
    </source>
</reference>
<protein>
    <submittedName>
        <fullName evidence="2">GNAT family N-acetyltransferase</fullName>
    </submittedName>
</protein>
<proteinExistence type="predicted"/>